<organism evidence="1">
    <name type="scientific">Tunturiibacter psychrotolerans</name>
    <dbReference type="NCBI Taxonomy" id="3069686"/>
    <lineage>
        <taxon>Bacteria</taxon>
        <taxon>Pseudomonadati</taxon>
        <taxon>Acidobacteriota</taxon>
        <taxon>Terriglobia</taxon>
        <taxon>Terriglobales</taxon>
        <taxon>Acidobacteriaceae</taxon>
        <taxon>Tunturiibacter</taxon>
    </lineage>
</organism>
<dbReference type="InterPro" id="IPR036412">
    <property type="entry name" value="HAD-like_sf"/>
</dbReference>
<dbReference type="Gene3D" id="3.40.50.1110">
    <property type="entry name" value="SGNH hydrolase"/>
    <property type="match status" value="1"/>
</dbReference>
<accession>A0AAU7ZPD4</accession>
<dbReference type="RefSeq" id="WP_353063649.1">
    <property type="nucleotide sequence ID" value="NZ_CP132942.1"/>
</dbReference>
<protein>
    <submittedName>
        <fullName evidence="1">HAD-IIIC family phosphatase</fullName>
    </submittedName>
</protein>
<name>A0AAU7ZPD4_9BACT</name>
<dbReference type="InterPro" id="IPR010037">
    <property type="entry name" value="FkbH_domain"/>
</dbReference>
<proteinExistence type="predicted"/>
<dbReference type="AlphaFoldDB" id="A0AAU7ZPD4"/>
<dbReference type="NCBIfam" id="TIGR01681">
    <property type="entry name" value="HAD-SF-IIIC"/>
    <property type="match status" value="1"/>
</dbReference>
<dbReference type="SUPFAM" id="SSF56784">
    <property type="entry name" value="HAD-like"/>
    <property type="match status" value="1"/>
</dbReference>
<sequence length="649" mass="70343">MQNDTKRQDLRRRIKEAASSQDAGTAVNLARKLLAVSGKPADVMFCASTFTGIADALTSQLRANRLKTYIVRSVTIEPILPFLTTEAVLSNYVLDLTVGGYGSYVDELLNPQSALAKFEPDLIFIVLDLEDIAGRLPQLCADGIGDAVEAEIGESISRVEQLLRNCRSGNSARILFQGCVVPDHTSLGDVGEANLRHSLTNAVYQLNHRLAALCRTVSDCVFFDVDHLAARHGRASWRDARMFLASRLPVSSASFETYARGLVRSFSPLFRAPRKVLCTDLDNTLWGGVLGEEGPEGIATGTAFPGNCYLEYQRYLKQLSSRGILLAIVSKNNDADVREAFQIRAADLGLTLDDFVATKISWNEKAASIRELAEELSLGLDSFVFVDDNPVECEAIRQQLPEVAVIAAPVEEPWKLVDLLSAQPFFDAAVVTDDDVNRLNEYKAQAQRAELASSVGNRDEFLASLEIVCTFLSALDAPLARSVQLLAKTNQFNLTTRRHSAPEVEAFASSPGGQAVAVRVRDRFGDAGVVGLALARTEGDTCSIDSLLLSCRVIGRGIETALLAHLGANAITAGATRLVGEFIPTKKNAPCADFYVDHGFVKDATSRDASPDSIFYQIDLTTAAPESPRWLTLEGNESNEFSASAVVTS</sequence>
<dbReference type="InterPro" id="IPR036514">
    <property type="entry name" value="SGNH_hydro_sf"/>
</dbReference>
<evidence type="ECO:0000313" key="1">
    <source>
        <dbReference type="EMBL" id="XCB32810.1"/>
    </source>
</evidence>
<reference evidence="1" key="1">
    <citation type="submission" date="2023-08" db="EMBL/GenBank/DDBJ databases">
        <authorList>
            <person name="Messyasz A."/>
            <person name="Mannisto M.K."/>
            <person name="Kerkhof L.J."/>
            <person name="Haggblom M."/>
        </authorList>
    </citation>
    <scope>NUCLEOTIDE SEQUENCE</scope>
    <source>
        <strain evidence="1">X5P6</strain>
    </source>
</reference>
<dbReference type="InterPro" id="IPR010033">
    <property type="entry name" value="HAD_SF_ppase_IIIC"/>
</dbReference>
<dbReference type="SUPFAM" id="SSF55729">
    <property type="entry name" value="Acyl-CoA N-acyltransferases (Nat)"/>
    <property type="match status" value="1"/>
</dbReference>
<reference evidence="1" key="2">
    <citation type="journal article" date="2024" name="Environ. Microbiol.">
        <title>Genome analysis and description of Tunturibacter gen. nov. expands the diversity of Terriglobia in tundra soils.</title>
        <authorList>
            <person name="Messyasz A."/>
            <person name="Mannisto M.K."/>
            <person name="Kerkhof L.J."/>
            <person name="Haggblom M.M."/>
        </authorList>
    </citation>
    <scope>NUCLEOTIDE SEQUENCE</scope>
    <source>
        <strain evidence="1">X5P6</strain>
    </source>
</reference>
<dbReference type="Gene3D" id="3.40.630.30">
    <property type="match status" value="1"/>
</dbReference>
<gene>
    <name evidence="1" type="ORF">RBB77_20675</name>
</gene>
<dbReference type="InterPro" id="IPR023214">
    <property type="entry name" value="HAD_sf"/>
</dbReference>
<dbReference type="InterPro" id="IPR016181">
    <property type="entry name" value="Acyl_CoA_acyltransferase"/>
</dbReference>
<dbReference type="GO" id="GO:0016788">
    <property type="term" value="F:hydrolase activity, acting on ester bonds"/>
    <property type="evidence" value="ECO:0007669"/>
    <property type="project" value="UniProtKB-ARBA"/>
</dbReference>
<dbReference type="KEGG" id="tpsc:RBB77_20675"/>
<dbReference type="Gene3D" id="3.40.50.1000">
    <property type="entry name" value="HAD superfamily/HAD-like"/>
    <property type="match status" value="1"/>
</dbReference>
<dbReference type="EMBL" id="CP132942">
    <property type="protein sequence ID" value="XCB32810.1"/>
    <property type="molecule type" value="Genomic_DNA"/>
</dbReference>
<dbReference type="NCBIfam" id="TIGR01686">
    <property type="entry name" value="FkbH"/>
    <property type="match status" value="1"/>
</dbReference>